<evidence type="ECO:0000256" key="1">
    <source>
        <dbReference type="ARBA" id="ARBA00012417"/>
    </source>
</evidence>
<dbReference type="Pfam" id="PF14840">
    <property type="entry name" value="DNA_pol3_delt_C"/>
    <property type="match status" value="1"/>
</dbReference>
<evidence type="ECO:0000259" key="9">
    <source>
        <dbReference type="Pfam" id="PF06144"/>
    </source>
</evidence>
<gene>
    <name evidence="11" type="ORF">A2637_02350</name>
</gene>
<dbReference type="Gene3D" id="1.20.272.10">
    <property type="match status" value="1"/>
</dbReference>
<dbReference type="STRING" id="1817764.A2637_02350"/>
<dbReference type="Pfam" id="PF06144">
    <property type="entry name" value="DNA_pol3_delta"/>
    <property type="match status" value="1"/>
</dbReference>
<dbReference type="PANTHER" id="PTHR34388">
    <property type="entry name" value="DNA POLYMERASE III SUBUNIT DELTA"/>
    <property type="match status" value="1"/>
</dbReference>
<keyword evidence="4" id="KW-0548">Nucleotidyltransferase</keyword>
<evidence type="ECO:0000313" key="11">
    <source>
        <dbReference type="EMBL" id="OGI47418.1"/>
    </source>
</evidence>
<keyword evidence="3" id="KW-0808">Transferase</keyword>
<keyword evidence="6" id="KW-0239">DNA-directed DNA polymerase</keyword>
<sequence>MQLYANQLEAQLKRALAPIYLLSGDEPLLLEECCAAIRRAAQAQGCAERQVLTVEPGFDWNGLYASTRSLSLFAERRLIELRLPTGKPGEAGAKFLTQMAAAPPPDIVLLVVAGKLDKQARAAKWVQALEGAGVAVTVYPVEAEQLPAWITQRMSRHGLKPGPGVAELLAHHMEGNLLAAAQEIEKLALLLGRGEVSLDDIEGNLGDNARFSVFTLADACLRGGAAAILRILNSLRAEGVDPVLVLWALAREARSLAQMSFQVAAGRAAAQVLEAQRVWARRRPLVGNALARGRPGYWHALLSRAARTDRVIKGRLPGDAWRELQCLALALGGVKVSSCGKQ</sequence>
<dbReference type="GO" id="GO:0003677">
    <property type="term" value="F:DNA binding"/>
    <property type="evidence" value="ECO:0007669"/>
    <property type="project" value="InterPro"/>
</dbReference>
<protein>
    <recommendedName>
        <fullName evidence="2">DNA polymerase III subunit delta</fullName>
        <ecNumber evidence="1">2.7.7.7</ecNumber>
    </recommendedName>
</protein>
<feature type="domain" description="DNA polymerase III delta N-terminal" evidence="9">
    <location>
        <begin position="20"/>
        <end position="133"/>
    </location>
</feature>
<dbReference type="SUPFAM" id="SSF52540">
    <property type="entry name" value="P-loop containing nucleoside triphosphate hydrolases"/>
    <property type="match status" value="1"/>
</dbReference>
<keyword evidence="5" id="KW-0235">DNA replication</keyword>
<dbReference type="Gene3D" id="1.10.8.60">
    <property type="match status" value="1"/>
</dbReference>
<evidence type="ECO:0000256" key="4">
    <source>
        <dbReference type="ARBA" id="ARBA00022695"/>
    </source>
</evidence>
<evidence type="ECO:0000256" key="8">
    <source>
        <dbReference type="ARBA" id="ARBA00049244"/>
    </source>
</evidence>
<dbReference type="InterPro" id="IPR032780">
    <property type="entry name" value="DNA_pol3_delt_C"/>
</dbReference>
<dbReference type="EMBL" id="MFSY01000020">
    <property type="protein sequence ID" value="OGI47418.1"/>
    <property type="molecule type" value="Genomic_DNA"/>
</dbReference>
<name>A0A1F6TQK4_9PROT</name>
<dbReference type="Gene3D" id="3.40.50.300">
    <property type="entry name" value="P-loop containing nucleotide triphosphate hydrolases"/>
    <property type="match status" value="1"/>
</dbReference>
<dbReference type="SUPFAM" id="SSF48019">
    <property type="entry name" value="post-AAA+ oligomerization domain-like"/>
    <property type="match status" value="1"/>
</dbReference>
<proteinExistence type="inferred from homology"/>
<dbReference type="InterPro" id="IPR027417">
    <property type="entry name" value="P-loop_NTPase"/>
</dbReference>
<dbReference type="InterPro" id="IPR008921">
    <property type="entry name" value="DNA_pol3_clamp-load_cplx_C"/>
</dbReference>
<comment type="catalytic activity">
    <reaction evidence="8">
        <text>DNA(n) + a 2'-deoxyribonucleoside 5'-triphosphate = DNA(n+1) + diphosphate</text>
        <dbReference type="Rhea" id="RHEA:22508"/>
        <dbReference type="Rhea" id="RHEA-COMP:17339"/>
        <dbReference type="Rhea" id="RHEA-COMP:17340"/>
        <dbReference type="ChEBI" id="CHEBI:33019"/>
        <dbReference type="ChEBI" id="CHEBI:61560"/>
        <dbReference type="ChEBI" id="CHEBI:173112"/>
        <dbReference type="EC" id="2.7.7.7"/>
    </reaction>
</comment>
<dbReference type="InterPro" id="IPR005790">
    <property type="entry name" value="DNA_polIII_delta"/>
</dbReference>
<dbReference type="GO" id="GO:0003887">
    <property type="term" value="F:DNA-directed DNA polymerase activity"/>
    <property type="evidence" value="ECO:0007669"/>
    <property type="project" value="UniProtKB-KW"/>
</dbReference>
<comment type="similarity">
    <text evidence="7">Belongs to the DNA polymerase HolA subunit family.</text>
</comment>
<dbReference type="NCBIfam" id="TIGR01128">
    <property type="entry name" value="holA"/>
    <property type="match status" value="1"/>
</dbReference>
<dbReference type="GO" id="GO:0006261">
    <property type="term" value="P:DNA-templated DNA replication"/>
    <property type="evidence" value="ECO:0007669"/>
    <property type="project" value="TreeGrafter"/>
</dbReference>
<evidence type="ECO:0000256" key="5">
    <source>
        <dbReference type="ARBA" id="ARBA00022705"/>
    </source>
</evidence>
<dbReference type="PANTHER" id="PTHR34388:SF1">
    <property type="entry name" value="DNA POLYMERASE III SUBUNIT DELTA"/>
    <property type="match status" value="1"/>
</dbReference>
<dbReference type="AlphaFoldDB" id="A0A1F6TQK4"/>
<evidence type="ECO:0000256" key="7">
    <source>
        <dbReference type="ARBA" id="ARBA00034754"/>
    </source>
</evidence>
<evidence type="ECO:0000256" key="6">
    <source>
        <dbReference type="ARBA" id="ARBA00022932"/>
    </source>
</evidence>
<evidence type="ECO:0000256" key="3">
    <source>
        <dbReference type="ARBA" id="ARBA00022679"/>
    </source>
</evidence>
<evidence type="ECO:0000313" key="12">
    <source>
        <dbReference type="Proteomes" id="UP000179360"/>
    </source>
</evidence>
<evidence type="ECO:0000256" key="2">
    <source>
        <dbReference type="ARBA" id="ARBA00017703"/>
    </source>
</evidence>
<comment type="caution">
    <text evidence="11">The sequence shown here is derived from an EMBL/GenBank/DDBJ whole genome shotgun (WGS) entry which is preliminary data.</text>
</comment>
<feature type="domain" description="DNA polymerase III subunit delta C-terminal" evidence="10">
    <location>
        <begin position="214"/>
        <end position="333"/>
    </location>
</feature>
<organism evidence="11 12">
    <name type="scientific">Candidatus Muproteobacteria bacterium RIFCSPHIGHO2_01_FULL_65_16</name>
    <dbReference type="NCBI Taxonomy" id="1817764"/>
    <lineage>
        <taxon>Bacteria</taxon>
        <taxon>Pseudomonadati</taxon>
        <taxon>Pseudomonadota</taxon>
        <taxon>Candidatus Muproteobacteria</taxon>
    </lineage>
</organism>
<evidence type="ECO:0000259" key="10">
    <source>
        <dbReference type="Pfam" id="PF14840"/>
    </source>
</evidence>
<accession>A0A1F6TQK4</accession>
<dbReference type="CDD" id="cd18138">
    <property type="entry name" value="HLD_clamp_pol_III_delta"/>
    <property type="match status" value="1"/>
</dbReference>
<dbReference type="InterPro" id="IPR010372">
    <property type="entry name" value="DNA_pol3_delta_N"/>
</dbReference>
<reference evidence="11 12" key="1">
    <citation type="journal article" date="2016" name="Nat. Commun.">
        <title>Thousands of microbial genomes shed light on interconnected biogeochemical processes in an aquifer system.</title>
        <authorList>
            <person name="Anantharaman K."/>
            <person name="Brown C.T."/>
            <person name="Hug L.A."/>
            <person name="Sharon I."/>
            <person name="Castelle C.J."/>
            <person name="Probst A.J."/>
            <person name="Thomas B.C."/>
            <person name="Singh A."/>
            <person name="Wilkins M.J."/>
            <person name="Karaoz U."/>
            <person name="Brodie E.L."/>
            <person name="Williams K.H."/>
            <person name="Hubbard S.S."/>
            <person name="Banfield J.F."/>
        </authorList>
    </citation>
    <scope>NUCLEOTIDE SEQUENCE [LARGE SCALE GENOMIC DNA]</scope>
</reference>
<dbReference type="GO" id="GO:0009360">
    <property type="term" value="C:DNA polymerase III complex"/>
    <property type="evidence" value="ECO:0007669"/>
    <property type="project" value="InterPro"/>
</dbReference>
<dbReference type="Proteomes" id="UP000179360">
    <property type="component" value="Unassembled WGS sequence"/>
</dbReference>
<dbReference type="EC" id="2.7.7.7" evidence="1"/>